<comment type="function">
    <text evidence="20">Glycogenin participates in the glycogen biosynthetic process along with glycogen synthase and glycogen branching enzyme. It catalyzes the formation of a short alpha (1,4)-glucosyl chain covalently attached via a glucose 1-O-tyrosyl linkage to internal tyrosine residues and these chains act as primers for the elongation reaction catalyzed by glycogen synthase.</text>
</comment>
<keyword evidence="10 24" id="KW-0732">Signal</keyword>
<comment type="catalytic activity">
    <reaction evidence="18">
        <text>[1,4-alpha-D-glucosyl](n)-L-tyrosyl-[glycogenin] + UDP-alpha-D-glucose = [1,4-alpha-D-glucosyl](n+1)-L-tyrosyl-[glycogenin] + UDP + H(+)</text>
        <dbReference type="Rhea" id="RHEA:56560"/>
        <dbReference type="Rhea" id="RHEA-COMP:14606"/>
        <dbReference type="Rhea" id="RHEA-COMP:14607"/>
        <dbReference type="ChEBI" id="CHEBI:15378"/>
        <dbReference type="ChEBI" id="CHEBI:58223"/>
        <dbReference type="ChEBI" id="CHEBI:58885"/>
        <dbReference type="ChEBI" id="CHEBI:140574"/>
        <dbReference type="EC" id="2.4.1.186"/>
    </reaction>
    <physiologicalReaction direction="left-to-right" evidence="18">
        <dbReference type="Rhea" id="RHEA:56561"/>
    </physiologicalReaction>
</comment>
<keyword evidence="9" id="KW-0479">Metal-binding</keyword>
<gene>
    <name evidence="25" type="ORF">P4O66_021492</name>
</gene>
<evidence type="ECO:0000256" key="9">
    <source>
        <dbReference type="ARBA" id="ARBA00022723"/>
    </source>
</evidence>
<evidence type="ECO:0000256" key="1">
    <source>
        <dbReference type="ARBA" id="ARBA00001936"/>
    </source>
</evidence>
<dbReference type="GO" id="GO:0005737">
    <property type="term" value="C:cytoplasm"/>
    <property type="evidence" value="ECO:0007669"/>
    <property type="project" value="UniProtKB-SubCell"/>
</dbReference>
<evidence type="ECO:0000313" key="25">
    <source>
        <dbReference type="EMBL" id="KAK1802965.1"/>
    </source>
</evidence>
<comment type="pathway">
    <text evidence="4">Glycan biosynthesis; glycogen biosynthesis.</text>
</comment>
<feature type="non-terminal residue" evidence="25">
    <location>
        <position position="1"/>
    </location>
</feature>
<evidence type="ECO:0000256" key="24">
    <source>
        <dbReference type="SAM" id="SignalP"/>
    </source>
</evidence>
<keyword evidence="12" id="KW-0320">Glycogen biosynthesis</keyword>
<evidence type="ECO:0000256" key="3">
    <source>
        <dbReference type="ARBA" id="ARBA00004496"/>
    </source>
</evidence>
<dbReference type="EC" id="2.4.1.186" evidence="17"/>
<evidence type="ECO:0000256" key="21">
    <source>
        <dbReference type="ARBA" id="ARBA00057883"/>
    </source>
</evidence>
<evidence type="ECO:0000256" key="13">
    <source>
        <dbReference type="ARBA" id="ARBA00023136"/>
    </source>
</evidence>
<evidence type="ECO:0000256" key="5">
    <source>
        <dbReference type="ARBA" id="ARBA00008763"/>
    </source>
</evidence>
<name>A0AAD9E0W0_9TELE</name>
<keyword evidence="15" id="KW-0464">Manganese</keyword>
<keyword evidence="26" id="KW-1185">Reference proteome</keyword>
<evidence type="ECO:0000256" key="18">
    <source>
        <dbReference type="ARBA" id="ARBA00047374"/>
    </source>
</evidence>
<evidence type="ECO:0000256" key="11">
    <source>
        <dbReference type="ARBA" id="ARBA00022989"/>
    </source>
</evidence>
<feature type="compositionally biased region" description="Polar residues" evidence="22">
    <location>
        <begin position="152"/>
        <end position="168"/>
    </location>
</feature>
<dbReference type="GO" id="GO:0005978">
    <property type="term" value="P:glycogen biosynthetic process"/>
    <property type="evidence" value="ECO:0007669"/>
    <property type="project" value="UniProtKB-KW"/>
</dbReference>
<sequence length="604" mass="65610">MTSYLWILVLVYLAGATAQDLNLGDALDFNLNDAIDSDTPNEPNKPPPAPPKPADPKKPLGGDGFSNDDLLDVVGDEYKPDPGRGHGGRASDPGYDTKGDDTDQSQGAQGSQVAGILSGLGVLIVGAASSYFAYYKKKLCFKIQGGADPESGGNQSGVHSEPQTQKKSGPQHKARRQNASLSLEDVFDEVVVVDVLDSRDRAHLLCLGRPDLGITFTKLHCWTLTQYSKCVFLDADTLVLGNVDELFEREELSAAPDAGWPDCFNSGVFVFVPSLATHTQLLEQAHLHGSFDGGDQGLLNSFFSDWAIKDISKHLPFIYNLSANMLYTYLPAFCKYGHQAKIVHFLGKTKPWHLGYNQQPTSGLPSWNSNRNLQRYVNLWWAEYYSQTQKLSEQPSEHPSELRDSAPIQHVPVQEDAGACLSAVPAPLQLQQGRSVSPLRMTPPPQSLEMDSKVQGEDAQTGSPSLGEGTLSESPASSCQQPQEVLSESEKVTASDSGDSDWSEIRDVAIGQEGGDTGTEPANDSITPPDEPGSDTVFSNQRNTATFWTLSYRSGVLHNMEHSRARRRVTNVRGTGRKGALITWAKTPSKTSEKNSTASSISRM</sequence>
<evidence type="ECO:0000256" key="10">
    <source>
        <dbReference type="ARBA" id="ARBA00022729"/>
    </source>
</evidence>
<dbReference type="GO" id="GO:0016020">
    <property type="term" value="C:membrane"/>
    <property type="evidence" value="ECO:0007669"/>
    <property type="project" value="UniProtKB-SubCell"/>
</dbReference>
<feature type="region of interest" description="Disordered" evidence="22">
    <location>
        <begin position="34"/>
        <end position="110"/>
    </location>
</feature>
<evidence type="ECO:0000256" key="12">
    <source>
        <dbReference type="ARBA" id="ARBA00023056"/>
    </source>
</evidence>
<comment type="subcellular location">
    <subcellularLocation>
        <location evidence="3">Cytoplasm</location>
    </subcellularLocation>
    <subcellularLocation>
        <location evidence="2">Membrane</location>
        <topology evidence="2">Single-pass type I membrane protein</topology>
    </subcellularLocation>
</comment>
<evidence type="ECO:0000256" key="2">
    <source>
        <dbReference type="ARBA" id="ARBA00004479"/>
    </source>
</evidence>
<dbReference type="InterPro" id="IPR002495">
    <property type="entry name" value="Glyco_trans_8"/>
</dbReference>
<feature type="signal peptide" evidence="24">
    <location>
        <begin position="1"/>
        <end position="18"/>
    </location>
</feature>
<dbReference type="Proteomes" id="UP001239994">
    <property type="component" value="Unassembled WGS sequence"/>
</dbReference>
<dbReference type="Pfam" id="PF01501">
    <property type="entry name" value="Glyco_transf_8"/>
    <property type="match status" value="1"/>
</dbReference>
<evidence type="ECO:0000256" key="8">
    <source>
        <dbReference type="ARBA" id="ARBA00022692"/>
    </source>
</evidence>
<keyword evidence="11 23" id="KW-1133">Transmembrane helix</keyword>
<dbReference type="CDD" id="cd02537">
    <property type="entry name" value="GT8_Glycogenin"/>
    <property type="match status" value="1"/>
</dbReference>
<comment type="similarity">
    <text evidence="16">Belongs to the glycosyltransferase 8 family. Glycogenin subfamily.</text>
</comment>
<dbReference type="Gene3D" id="3.90.550.10">
    <property type="entry name" value="Spore Coat Polysaccharide Biosynthesis Protein SpsA, Chain A"/>
    <property type="match status" value="1"/>
</dbReference>
<evidence type="ECO:0000256" key="6">
    <source>
        <dbReference type="ARBA" id="ARBA00022490"/>
    </source>
</evidence>
<feature type="chain" id="PRO_5042282691" description="glycogenin glucosyltransferase" evidence="24">
    <location>
        <begin position="19"/>
        <end position="604"/>
    </location>
</feature>
<evidence type="ECO:0000256" key="7">
    <source>
        <dbReference type="ARBA" id="ARBA00022679"/>
    </source>
</evidence>
<evidence type="ECO:0000256" key="22">
    <source>
        <dbReference type="SAM" id="MobiDB-lite"/>
    </source>
</evidence>
<accession>A0AAD9E0W0</accession>
<reference evidence="25" key="1">
    <citation type="submission" date="2023-03" db="EMBL/GenBank/DDBJ databases">
        <title>Electrophorus voltai genome.</title>
        <authorList>
            <person name="Bian C."/>
        </authorList>
    </citation>
    <scope>NUCLEOTIDE SEQUENCE</scope>
    <source>
        <strain evidence="25">CB-2022</strain>
        <tissue evidence="25">Muscle</tissue>
    </source>
</reference>
<feature type="compositionally biased region" description="Pro residues" evidence="22">
    <location>
        <begin position="43"/>
        <end position="53"/>
    </location>
</feature>
<keyword evidence="14" id="KW-0325">Glycoprotein</keyword>
<dbReference type="PANTHER" id="PTHR11183">
    <property type="entry name" value="GLYCOGENIN SUBFAMILY MEMBER"/>
    <property type="match status" value="1"/>
</dbReference>
<feature type="region of interest" description="Disordered" evidence="22">
    <location>
        <begin position="431"/>
        <end position="537"/>
    </location>
</feature>
<protein>
    <recommendedName>
        <fullName evidence="17">glycogenin glucosyltransferase</fullName>
        <ecNumber evidence="17">2.4.1.186</ecNumber>
    </recommendedName>
</protein>
<feature type="compositionally biased region" description="Polar residues" evidence="22">
    <location>
        <begin position="471"/>
        <end position="487"/>
    </location>
</feature>
<keyword evidence="6" id="KW-0963">Cytoplasm</keyword>
<dbReference type="GO" id="GO:0008466">
    <property type="term" value="F:glycogenin glucosyltransferase activity"/>
    <property type="evidence" value="ECO:0007669"/>
    <property type="project" value="UniProtKB-EC"/>
</dbReference>
<evidence type="ECO:0000313" key="26">
    <source>
        <dbReference type="Proteomes" id="UP001239994"/>
    </source>
</evidence>
<keyword evidence="7" id="KW-0808">Transferase</keyword>
<dbReference type="Pfam" id="PF12301">
    <property type="entry name" value="CD99L2"/>
    <property type="match status" value="1"/>
</dbReference>
<comment type="function">
    <text evidence="21">Self-glucosylating initiator of glycogen synthesis. It catalyzes the formation of a short alpha (1,4)-glucosyl chain covalently attached via a glucose 1-O-tyrosyl linkage to internal tyrosine residues and these chains act as primers for the elongation reaction catalyzed by glycogen synthase.</text>
</comment>
<organism evidence="25 26">
    <name type="scientific">Electrophorus voltai</name>
    <dbReference type="NCBI Taxonomy" id="2609070"/>
    <lineage>
        <taxon>Eukaryota</taxon>
        <taxon>Metazoa</taxon>
        <taxon>Chordata</taxon>
        <taxon>Craniata</taxon>
        <taxon>Vertebrata</taxon>
        <taxon>Euteleostomi</taxon>
        <taxon>Actinopterygii</taxon>
        <taxon>Neopterygii</taxon>
        <taxon>Teleostei</taxon>
        <taxon>Ostariophysi</taxon>
        <taxon>Gymnotiformes</taxon>
        <taxon>Gymnotoidei</taxon>
        <taxon>Gymnotidae</taxon>
        <taxon>Electrophorus</taxon>
    </lineage>
</organism>
<dbReference type="InterPro" id="IPR029044">
    <property type="entry name" value="Nucleotide-diphossugar_trans"/>
</dbReference>
<feature type="transmembrane region" description="Helical" evidence="23">
    <location>
        <begin position="113"/>
        <end position="134"/>
    </location>
</feature>
<evidence type="ECO:0000256" key="17">
    <source>
        <dbReference type="ARBA" id="ARBA00038934"/>
    </source>
</evidence>
<evidence type="ECO:0000256" key="14">
    <source>
        <dbReference type="ARBA" id="ARBA00023180"/>
    </source>
</evidence>
<keyword evidence="8 23" id="KW-0812">Transmembrane</keyword>
<dbReference type="SUPFAM" id="SSF53448">
    <property type="entry name" value="Nucleotide-diphospho-sugar transferases"/>
    <property type="match status" value="1"/>
</dbReference>
<dbReference type="AlphaFoldDB" id="A0AAD9E0W0"/>
<evidence type="ECO:0000256" key="23">
    <source>
        <dbReference type="SAM" id="Phobius"/>
    </source>
</evidence>
<comment type="caution">
    <text evidence="25">The sequence shown here is derived from an EMBL/GenBank/DDBJ whole genome shotgun (WGS) entry which is preliminary data.</text>
</comment>
<evidence type="ECO:0000256" key="16">
    <source>
        <dbReference type="ARBA" id="ARBA00038162"/>
    </source>
</evidence>
<keyword evidence="13 23" id="KW-0472">Membrane</keyword>
<evidence type="ECO:0000256" key="4">
    <source>
        <dbReference type="ARBA" id="ARBA00004964"/>
    </source>
</evidence>
<evidence type="ECO:0000256" key="20">
    <source>
        <dbReference type="ARBA" id="ARBA00049637"/>
    </source>
</evidence>
<evidence type="ECO:0000256" key="19">
    <source>
        <dbReference type="ARBA" id="ARBA00047924"/>
    </source>
</evidence>
<dbReference type="InterPro" id="IPR050587">
    <property type="entry name" value="GNT1/Glycosyltrans_8"/>
</dbReference>
<comment type="similarity">
    <text evidence="5">Belongs to the CD99 family.</text>
</comment>
<evidence type="ECO:0000256" key="15">
    <source>
        <dbReference type="ARBA" id="ARBA00023211"/>
    </source>
</evidence>
<dbReference type="InterPro" id="IPR022078">
    <property type="entry name" value="CD99L2"/>
</dbReference>
<proteinExistence type="inferred from homology"/>
<dbReference type="FunFam" id="3.90.550.10:FF:000092">
    <property type="entry name" value="Glycogenin 2"/>
    <property type="match status" value="1"/>
</dbReference>
<dbReference type="GO" id="GO:0046872">
    <property type="term" value="F:metal ion binding"/>
    <property type="evidence" value="ECO:0007669"/>
    <property type="project" value="UniProtKB-KW"/>
</dbReference>
<dbReference type="EMBL" id="JAROKS010000006">
    <property type="protein sequence ID" value="KAK1802965.1"/>
    <property type="molecule type" value="Genomic_DNA"/>
</dbReference>
<feature type="region of interest" description="Disordered" evidence="22">
    <location>
        <begin position="150"/>
        <end position="178"/>
    </location>
</feature>
<comment type="cofactor">
    <cofactor evidence="1">
        <name>Mn(2+)</name>
        <dbReference type="ChEBI" id="CHEBI:29035"/>
    </cofactor>
</comment>
<comment type="catalytic activity">
    <reaction evidence="19">
        <text>L-tyrosyl-[glycogenin] + UDP-alpha-D-glucose = alpha-D-glucosyl-L-tyrosyl-[glycogenin] + UDP + H(+)</text>
        <dbReference type="Rhea" id="RHEA:23360"/>
        <dbReference type="Rhea" id="RHEA-COMP:14604"/>
        <dbReference type="Rhea" id="RHEA-COMP:14605"/>
        <dbReference type="ChEBI" id="CHEBI:15378"/>
        <dbReference type="ChEBI" id="CHEBI:46858"/>
        <dbReference type="ChEBI" id="CHEBI:58223"/>
        <dbReference type="ChEBI" id="CHEBI:58885"/>
        <dbReference type="ChEBI" id="CHEBI:140573"/>
        <dbReference type="EC" id="2.4.1.186"/>
    </reaction>
    <physiologicalReaction direction="left-to-right" evidence="19">
        <dbReference type="Rhea" id="RHEA:23361"/>
    </physiologicalReaction>
</comment>